<keyword evidence="7" id="KW-0067">ATP-binding</keyword>
<evidence type="ECO:0000256" key="4">
    <source>
        <dbReference type="ARBA" id="ARBA00022679"/>
    </source>
</evidence>
<dbReference type="Proteomes" id="UP000092578">
    <property type="component" value="Unassembled WGS sequence"/>
</dbReference>
<keyword evidence="9" id="KW-1133">Transmembrane helix</keyword>
<evidence type="ECO:0000259" key="10">
    <source>
        <dbReference type="PROSITE" id="PS50109"/>
    </source>
</evidence>
<keyword evidence="3" id="KW-0597">Phosphoprotein</keyword>
<keyword evidence="8" id="KW-0902">Two-component regulatory system</keyword>
<dbReference type="GO" id="GO:0000155">
    <property type="term" value="F:phosphorelay sensor kinase activity"/>
    <property type="evidence" value="ECO:0007669"/>
    <property type="project" value="TreeGrafter"/>
</dbReference>
<evidence type="ECO:0000256" key="9">
    <source>
        <dbReference type="SAM" id="Phobius"/>
    </source>
</evidence>
<dbReference type="Pfam" id="PF02518">
    <property type="entry name" value="HATPase_c"/>
    <property type="match status" value="1"/>
</dbReference>
<keyword evidence="4" id="KW-0808">Transferase</keyword>
<proteinExistence type="predicted"/>
<dbReference type="PANTHER" id="PTHR43547">
    <property type="entry name" value="TWO-COMPONENT HISTIDINE KINASE"/>
    <property type="match status" value="1"/>
</dbReference>
<evidence type="ECO:0000256" key="3">
    <source>
        <dbReference type="ARBA" id="ARBA00022553"/>
    </source>
</evidence>
<keyword evidence="9" id="KW-0812">Transmembrane</keyword>
<keyword evidence="9" id="KW-0472">Membrane</keyword>
<evidence type="ECO:0000256" key="2">
    <source>
        <dbReference type="ARBA" id="ARBA00012438"/>
    </source>
</evidence>
<feature type="transmembrane region" description="Helical" evidence="9">
    <location>
        <begin position="46"/>
        <end position="63"/>
    </location>
</feature>
<dbReference type="SUPFAM" id="SSF55874">
    <property type="entry name" value="ATPase domain of HSP90 chaperone/DNA topoisomerase II/histidine kinase"/>
    <property type="match status" value="1"/>
</dbReference>
<accession>A0A1B9AFY8</accession>
<evidence type="ECO:0000256" key="1">
    <source>
        <dbReference type="ARBA" id="ARBA00000085"/>
    </source>
</evidence>
<keyword evidence="6 11" id="KW-0418">Kinase</keyword>
<keyword evidence="12" id="KW-1185">Reference proteome</keyword>
<evidence type="ECO:0000313" key="12">
    <source>
        <dbReference type="Proteomes" id="UP000092578"/>
    </source>
</evidence>
<feature type="transmembrane region" description="Helical" evidence="9">
    <location>
        <begin position="21"/>
        <end position="40"/>
    </location>
</feature>
<evidence type="ECO:0000256" key="5">
    <source>
        <dbReference type="ARBA" id="ARBA00022741"/>
    </source>
</evidence>
<keyword evidence="5" id="KW-0547">Nucleotide-binding</keyword>
<dbReference type="InterPro" id="IPR005467">
    <property type="entry name" value="His_kinase_dom"/>
</dbReference>
<feature type="transmembrane region" description="Helical" evidence="9">
    <location>
        <begin position="125"/>
        <end position="142"/>
    </location>
</feature>
<dbReference type="EMBL" id="MAYT01000029">
    <property type="protein sequence ID" value="OCA82754.1"/>
    <property type="molecule type" value="Genomic_DNA"/>
</dbReference>
<name>A0A1B9AFY8_9BACI</name>
<dbReference type="PANTHER" id="PTHR43547:SF2">
    <property type="entry name" value="HYBRID SIGNAL TRANSDUCTION HISTIDINE KINASE C"/>
    <property type="match status" value="1"/>
</dbReference>
<feature type="transmembrane region" description="Helical" evidence="9">
    <location>
        <begin position="100"/>
        <end position="118"/>
    </location>
</feature>
<protein>
    <recommendedName>
        <fullName evidence="2">histidine kinase</fullName>
        <ecNumber evidence="2">2.7.13.3</ecNumber>
    </recommendedName>
</protein>
<evidence type="ECO:0000313" key="11">
    <source>
        <dbReference type="EMBL" id="OCA82754.1"/>
    </source>
</evidence>
<dbReference type="AlphaFoldDB" id="A0A1B9AFY8"/>
<evidence type="ECO:0000256" key="8">
    <source>
        <dbReference type="ARBA" id="ARBA00023012"/>
    </source>
</evidence>
<feature type="transmembrane region" description="Helical" evidence="9">
    <location>
        <begin position="162"/>
        <end position="182"/>
    </location>
</feature>
<evidence type="ECO:0000256" key="6">
    <source>
        <dbReference type="ARBA" id="ARBA00022777"/>
    </source>
</evidence>
<reference evidence="12" key="1">
    <citation type="submission" date="2016-05" db="EMBL/GenBank/DDBJ databases">
        <authorList>
            <person name="Liu B."/>
            <person name="Wang J."/>
            <person name="Zhu Y."/>
            <person name="Liu G."/>
            <person name="Chen Q."/>
            <person name="Chen Z."/>
            <person name="Lan J."/>
            <person name="Che J."/>
            <person name="Ge C."/>
            <person name="Shi H."/>
            <person name="Pan Z."/>
            <person name="Liu X."/>
        </authorList>
    </citation>
    <scope>NUCLEOTIDE SEQUENCE [LARGE SCALE GENOMIC DNA]</scope>
    <source>
        <strain evidence="12">FJAT-27215</strain>
    </source>
</reference>
<dbReference type="InterPro" id="IPR036890">
    <property type="entry name" value="HATPase_C_sf"/>
</dbReference>
<dbReference type="PRINTS" id="PR00344">
    <property type="entry name" value="BCTRLSENSOR"/>
</dbReference>
<dbReference type="RefSeq" id="WP_065411629.1">
    <property type="nucleotide sequence ID" value="NZ_MAYT01000029.1"/>
</dbReference>
<dbReference type="Gene3D" id="3.30.565.10">
    <property type="entry name" value="Histidine kinase-like ATPase, C-terminal domain"/>
    <property type="match status" value="1"/>
</dbReference>
<evidence type="ECO:0000256" key="7">
    <source>
        <dbReference type="ARBA" id="ARBA00022840"/>
    </source>
</evidence>
<organism evidence="11 12">
    <name type="scientific">Pseudobacillus wudalianchiensis</name>
    <dbReference type="NCBI Taxonomy" id="1743143"/>
    <lineage>
        <taxon>Bacteria</taxon>
        <taxon>Bacillati</taxon>
        <taxon>Bacillota</taxon>
        <taxon>Bacilli</taxon>
        <taxon>Bacillales</taxon>
        <taxon>Bacillaceae</taxon>
        <taxon>Pseudobacillus</taxon>
    </lineage>
</organism>
<dbReference type="PROSITE" id="PS50109">
    <property type="entry name" value="HIS_KIN"/>
    <property type="match status" value="1"/>
</dbReference>
<sequence length="427" mass="48185">MLAILHEFIQRKLTSTNGLPLILTATLTAIASEVKVVPFYGEDFRFGLGSIVFFLFILIFPPASFWRTGITTGITVVCFRLFGDLVMTDLSPWTSLLKHLPAFLFYLLFSLGFGLVKIERYKSSPLLLGVLAAGLEFTANSLEHFWRYYLPEHADLGFKDWALLVGIALFRSYFVVGLYSSITVSEQRRQMQEMLGVGSELYVETLYLQKSMNNIEQITASSHELYRKLKKENLQELSVQALHISQEIHEVKKDAQRILSGLSKIYVHQRSDGIFLSDVLGFVMTANQNYSELLKKKVIFDVSVTVDFETGEQIPLLALLNNLVANAVEAIEKEGQIHLRAFEDSEYTCFVVQDSGKGILTEDVPFIFELGYTTKYSDQGVAATGIGLSHVQQIVYNFHGQIQVESSAEGTVFTIQIPTREIRKRVE</sequence>
<dbReference type="InterPro" id="IPR004358">
    <property type="entry name" value="Sig_transdc_His_kin-like_C"/>
</dbReference>
<gene>
    <name evidence="11" type="ORF">A8F95_13480</name>
</gene>
<comment type="catalytic activity">
    <reaction evidence="1">
        <text>ATP + protein L-histidine = ADP + protein N-phospho-L-histidine.</text>
        <dbReference type="EC" id="2.7.13.3"/>
    </reaction>
</comment>
<dbReference type="InterPro" id="IPR003594">
    <property type="entry name" value="HATPase_dom"/>
</dbReference>
<dbReference type="SMART" id="SM00387">
    <property type="entry name" value="HATPase_c"/>
    <property type="match status" value="1"/>
</dbReference>
<comment type="caution">
    <text evidence="11">The sequence shown here is derived from an EMBL/GenBank/DDBJ whole genome shotgun (WGS) entry which is preliminary data.</text>
</comment>
<feature type="domain" description="Histidine kinase" evidence="10">
    <location>
        <begin position="220"/>
        <end position="421"/>
    </location>
</feature>
<dbReference type="GO" id="GO:0005524">
    <property type="term" value="F:ATP binding"/>
    <property type="evidence" value="ECO:0007669"/>
    <property type="project" value="UniProtKB-KW"/>
</dbReference>
<dbReference type="EC" id="2.7.13.3" evidence="2"/>